<accession>A0A0Z8IM62</accession>
<dbReference type="InterPro" id="IPR013783">
    <property type="entry name" value="Ig-like_fold"/>
</dbReference>
<dbReference type="RefSeq" id="WP_024393147.1">
    <property type="nucleotide sequence ID" value="NZ_CEHN01000010.1"/>
</dbReference>
<dbReference type="AlphaFoldDB" id="A0A0Z8IM62"/>
<dbReference type="EC" id="3.2.1.135" evidence="4"/>
<dbReference type="PANTHER" id="PTHR10357">
    <property type="entry name" value="ALPHA-AMYLASE FAMILY MEMBER"/>
    <property type="match status" value="1"/>
</dbReference>
<dbReference type="Gene3D" id="3.20.20.80">
    <property type="entry name" value="Glycosidases"/>
    <property type="match status" value="1"/>
</dbReference>
<evidence type="ECO:0000259" key="3">
    <source>
        <dbReference type="SMART" id="SM00642"/>
    </source>
</evidence>
<gene>
    <name evidence="4" type="primary">nplT</name>
    <name evidence="4" type="ORF">ERS132440_00307</name>
    <name evidence="5" type="ORF">HO898_06595</name>
</gene>
<dbReference type="PANTHER" id="PTHR10357:SF210">
    <property type="entry name" value="MALTODEXTRIN GLUCOSIDASE"/>
    <property type="match status" value="1"/>
</dbReference>
<dbReference type="InterPro" id="IPR014756">
    <property type="entry name" value="Ig_E-set"/>
</dbReference>
<dbReference type="Pfam" id="PF02903">
    <property type="entry name" value="Alpha-amylase_N"/>
    <property type="match status" value="1"/>
</dbReference>
<dbReference type="InterPro" id="IPR045857">
    <property type="entry name" value="O16G_dom_2"/>
</dbReference>
<dbReference type="InterPro" id="IPR017853">
    <property type="entry name" value="GH"/>
</dbReference>
<dbReference type="SUPFAM" id="SSF51445">
    <property type="entry name" value="(Trans)glycosidases"/>
    <property type="match status" value="1"/>
</dbReference>
<evidence type="ECO:0000313" key="6">
    <source>
        <dbReference type="Proteomes" id="UP000074356"/>
    </source>
</evidence>
<dbReference type="Proteomes" id="UP000748881">
    <property type="component" value="Unassembled WGS sequence"/>
</dbReference>
<evidence type="ECO:0000313" key="5">
    <source>
        <dbReference type="EMBL" id="NQP83402.1"/>
    </source>
</evidence>
<evidence type="ECO:0000313" key="4">
    <source>
        <dbReference type="EMBL" id="CYV38037.1"/>
    </source>
</evidence>
<sequence>MNEAGILHIPDSRYCFAIDQNEVVIRIRTAKEDRDTHIYLVYGKKYDYHFDRKELRVPLRYEDNTFAYFEINLKVTDTRLAYIFRLEKNTQSYFFSEDGLTEYYHFDTSFYNFFQMPYINQIDIFPTVDWLKESTFYQIFIDRFAKGDNLKKQSYIDMSWGDLPTPKSFAGGDLRGIINQLDYLLDLGINALYLTPIFKSPTNHKYDIENYYEIDEQFGTLADLKELVSKCHQRGIRVVLDAVFNHCSMNSKEFIDVINQGKDSPYYDWFMIDGDFPDIEKVNYECFASCYYMPKWNTSNAEVRKHLIDIGLYWIKEANIDGWRLDVSDEVSHQFWRQFRLAIKDVKQDCVLIGENWHDAYPYLMGDQYDSIMNYAFTKASLDCFAFDRFKAKDLVERLNHILMRNQTQVNQMNLNLLDSHDTHRIFTQVGNSKDKVLAALALMFIFPGVPCIYYGTEICLEGGYDPDSRRTFNWNTEEWDNEFLNNIKAIISTRKNTSIQNGDISILNKGELVHVERKWQEKSVHFLLNLDEKKQKICFEGTPLVSRGLDSDGFLSRYGYIFYEF</sequence>
<dbReference type="Gene3D" id="2.60.40.10">
    <property type="entry name" value="Immunoglobulins"/>
    <property type="match status" value="1"/>
</dbReference>
<dbReference type="CDD" id="cd11338">
    <property type="entry name" value="AmyAc_CMD"/>
    <property type="match status" value="1"/>
</dbReference>
<proteinExistence type="predicted"/>
<dbReference type="CDD" id="cd02857">
    <property type="entry name" value="E_set_CDase_PDE_N"/>
    <property type="match status" value="1"/>
</dbReference>
<dbReference type="EMBL" id="FIIB01000002">
    <property type="protein sequence ID" value="CYV38037.1"/>
    <property type="molecule type" value="Genomic_DNA"/>
</dbReference>
<dbReference type="GO" id="GO:0031216">
    <property type="term" value="F:neopullulanase activity"/>
    <property type="evidence" value="ECO:0007669"/>
    <property type="project" value="UniProtKB-EC"/>
</dbReference>
<reference evidence="4 6" key="1">
    <citation type="submission" date="2016-02" db="EMBL/GenBank/DDBJ databases">
        <authorList>
            <consortium name="Pathogen Informatics"/>
        </authorList>
    </citation>
    <scope>NUCLEOTIDE SEQUENCE [LARGE SCALE GENOMIC DNA]</scope>
    <source>
        <strain evidence="4 6">LSS78</strain>
    </source>
</reference>
<dbReference type="Gene3D" id="3.90.400.10">
    <property type="entry name" value="Oligo-1,6-glucosidase, Domain 2"/>
    <property type="match status" value="1"/>
</dbReference>
<evidence type="ECO:0000256" key="2">
    <source>
        <dbReference type="ARBA" id="ARBA00023295"/>
    </source>
</evidence>
<organism evidence="4 6">
    <name type="scientific">Streptococcus suis</name>
    <dbReference type="NCBI Taxonomy" id="1307"/>
    <lineage>
        <taxon>Bacteria</taxon>
        <taxon>Bacillati</taxon>
        <taxon>Bacillota</taxon>
        <taxon>Bacilli</taxon>
        <taxon>Lactobacillales</taxon>
        <taxon>Streptococcaceae</taxon>
        <taxon>Streptococcus</taxon>
    </lineage>
</organism>
<dbReference type="Pfam" id="PF00128">
    <property type="entry name" value="Alpha-amylase"/>
    <property type="match status" value="1"/>
</dbReference>
<feature type="domain" description="Glycosyl hydrolase family 13 catalytic" evidence="3">
    <location>
        <begin position="138"/>
        <end position="495"/>
    </location>
</feature>
<name>A0A0Z8IM62_STRSU</name>
<protein>
    <submittedName>
        <fullName evidence="5">Alpha-glycosidase</fullName>
    </submittedName>
    <submittedName>
        <fullName evidence="4">Putative alpha amylase, neopullulanase</fullName>
        <ecNumber evidence="4">3.2.1.135</ecNumber>
    </submittedName>
</protein>
<dbReference type="InterPro" id="IPR006047">
    <property type="entry name" value="GH13_cat_dom"/>
</dbReference>
<dbReference type="SUPFAM" id="SSF81296">
    <property type="entry name" value="E set domains"/>
    <property type="match status" value="1"/>
</dbReference>
<dbReference type="Proteomes" id="UP000074356">
    <property type="component" value="Unassembled WGS sequence"/>
</dbReference>
<dbReference type="GO" id="GO:0005975">
    <property type="term" value="P:carbohydrate metabolic process"/>
    <property type="evidence" value="ECO:0007669"/>
    <property type="project" value="InterPro"/>
</dbReference>
<keyword evidence="1 4" id="KW-0378">Hydrolase</keyword>
<dbReference type="InterPro" id="IPR004185">
    <property type="entry name" value="Glyco_hydro_13_lg-like_dom"/>
</dbReference>
<reference evidence="5" key="2">
    <citation type="submission" date="2020-05" db="EMBL/GenBank/DDBJ databases">
        <title>Linking phenotype, genotype and ecology: antimicrobial resistance in the zoonotic pathogen Streptococcus suis.</title>
        <authorList>
            <person name="Hadjirin N.F."/>
            <person name="Miller E.L."/>
            <person name="Murray G.R."/>
            <person name="Yen P.L.K."/>
            <person name="Phuc H.D."/>
            <person name="Wileman T.M."/>
            <person name="Hernandez-Garcia J."/>
            <person name="Williamson S.M."/>
            <person name="Parkhill J."/>
            <person name="Maskell D.J."/>
            <person name="Zhou R."/>
            <person name="Fittipaldi N."/>
            <person name="Gottschalk M."/>
            <person name="Tucker A.D.W."/>
            <person name="Hoa N.T."/>
            <person name="Welch J."/>
            <person name="Weinert L.A."/>
        </authorList>
    </citation>
    <scope>NUCLEOTIDE SEQUENCE</scope>
    <source>
        <strain evidence="5">TMW_SS111</strain>
    </source>
</reference>
<dbReference type="EMBL" id="JABLKP010000007">
    <property type="protein sequence ID" value="NQP83402.1"/>
    <property type="molecule type" value="Genomic_DNA"/>
</dbReference>
<keyword evidence="2 4" id="KW-0326">Glycosidase</keyword>
<dbReference type="SMART" id="SM00642">
    <property type="entry name" value="Aamy"/>
    <property type="match status" value="1"/>
</dbReference>
<evidence type="ECO:0000256" key="1">
    <source>
        <dbReference type="ARBA" id="ARBA00022801"/>
    </source>
</evidence>